<evidence type="ECO:0000256" key="9">
    <source>
        <dbReference type="ARBA" id="ARBA00022833"/>
    </source>
</evidence>
<comment type="catalytic activity">
    <reaction evidence="1">
        <text>S-ubiquitinyl-[E2 ubiquitin-conjugating enzyme]-L-cysteine + [acceptor protein]-L-lysine = [E2 ubiquitin-conjugating enzyme]-L-cysteine + N(6)-ubiquitinyl-[acceptor protein]-L-lysine.</text>
        <dbReference type="EC" id="2.3.2.27"/>
    </reaction>
</comment>
<dbReference type="Gene3D" id="3.30.40.10">
    <property type="entry name" value="Zinc/RING finger domain, C3HC4 (zinc finger)"/>
    <property type="match status" value="2"/>
</dbReference>
<reference evidence="12" key="1">
    <citation type="journal article" date="2023" name="G3 (Bethesda)">
        <title>Whole genome assemblies of Zophobas morio and Tenebrio molitor.</title>
        <authorList>
            <person name="Kaur S."/>
            <person name="Stinson S.A."/>
            <person name="diCenzo G.C."/>
        </authorList>
    </citation>
    <scope>NUCLEOTIDE SEQUENCE</scope>
    <source>
        <strain evidence="12">QUZm001</strain>
    </source>
</reference>
<evidence type="ECO:0000256" key="4">
    <source>
        <dbReference type="ARBA" id="ARBA00012483"/>
    </source>
</evidence>
<protein>
    <recommendedName>
        <fullName evidence="4">RING-type E3 ubiquitin transferase</fullName>
        <ecNumber evidence="4">2.3.2.27</ecNumber>
    </recommendedName>
</protein>
<dbReference type="InterPro" id="IPR013083">
    <property type="entry name" value="Znf_RING/FYVE/PHD"/>
</dbReference>
<dbReference type="PROSITE" id="PS51081">
    <property type="entry name" value="ZF_SIAH"/>
    <property type="match status" value="2"/>
</dbReference>
<dbReference type="Pfam" id="PF21361">
    <property type="entry name" value="Sina_ZnF"/>
    <property type="match status" value="2"/>
</dbReference>
<comment type="pathway">
    <text evidence="2">Protein modification; protein ubiquitination.</text>
</comment>
<dbReference type="EC" id="2.3.2.27" evidence="4"/>
<dbReference type="GO" id="GO:0031624">
    <property type="term" value="F:ubiquitin conjugating enzyme binding"/>
    <property type="evidence" value="ECO:0007669"/>
    <property type="project" value="TreeGrafter"/>
</dbReference>
<keyword evidence="5" id="KW-0808">Transferase</keyword>
<dbReference type="FunFam" id="3.30.40.10:FF:000041">
    <property type="entry name" value="E3 ubiquitin-protein ligase SINAT3"/>
    <property type="match status" value="1"/>
</dbReference>
<keyword evidence="8" id="KW-0833">Ubl conjugation pathway</keyword>
<dbReference type="AlphaFoldDB" id="A0AA38M5Q8"/>
<evidence type="ECO:0000256" key="2">
    <source>
        <dbReference type="ARBA" id="ARBA00004906"/>
    </source>
</evidence>
<dbReference type="GO" id="GO:0008270">
    <property type="term" value="F:zinc ion binding"/>
    <property type="evidence" value="ECO:0007669"/>
    <property type="project" value="UniProtKB-KW"/>
</dbReference>
<accession>A0AA38M5Q8</accession>
<dbReference type="EMBL" id="JALNTZ010000007">
    <property type="protein sequence ID" value="KAJ3644481.1"/>
    <property type="molecule type" value="Genomic_DNA"/>
</dbReference>
<dbReference type="GO" id="GO:0043161">
    <property type="term" value="P:proteasome-mediated ubiquitin-dependent protein catabolic process"/>
    <property type="evidence" value="ECO:0007669"/>
    <property type="project" value="TreeGrafter"/>
</dbReference>
<dbReference type="GO" id="GO:0005737">
    <property type="term" value="C:cytoplasm"/>
    <property type="evidence" value="ECO:0007669"/>
    <property type="project" value="TreeGrafter"/>
</dbReference>
<evidence type="ECO:0000313" key="12">
    <source>
        <dbReference type="EMBL" id="KAJ3644481.1"/>
    </source>
</evidence>
<evidence type="ECO:0000256" key="8">
    <source>
        <dbReference type="ARBA" id="ARBA00022786"/>
    </source>
</evidence>
<evidence type="ECO:0000313" key="13">
    <source>
        <dbReference type="Proteomes" id="UP001168821"/>
    </source>
</evidence>
<evidence type="ECO:0000256" key="10">
    <source>
        <dbReference type="PROSITE-ProRule" id="PRU00455"/>
    </source>
</evidence>
<feature type="domain" description="SIAH-type" evidence="11">
    <location>
        <begin position="301"/>
        <end position="362"/>
    </location>
</feature>
<dbReference type="InterPro" id="IPR004162">
    <property type="entry name" value="SINA-like_animal"/>
</dbReference>
<sequence>MDLYTLISTGLDDKLKCSLCKNYLSHFPISIYSNNQNICGRCPIPEGTVYHEEALETLCHLLRFPCRYQSEGCSQQLYPKEVPQHEENCPFRIVKCVMTKPTPCSWSGNLPTLPSHLQADHAASFLKNGEFKVDVSRSEECDFLMQCEKKVVVCTKKFETGSNTLDLVLDAPYHGLDEDGNWQVSVKRGKVVLFHDLELNDVEKKLCAKLLVHSVVEERSEESLLCQIRKISNTMKGEISDLNVASDVFRCGVCHNVATPPIFRCPYDMSIKCASCDELCHPSLSCPTSKKDDKLSRLIKLVNFQCKYQKYGCTFGALLKEVKSHESLCCYRSEKCPLSKHQNCRWQGLVGDAKDHIVSQHPDSFCTANSEFKVSLEDTAVIPKFIHVCDCLFKFYCFTRDNCYVWSVQTVFEEKEAFMYEVDVVDGAKNGQRFTIRKPCVKNIEDVFQDMSACCFVLQNQVSSMTEQSEEETFLTYKIGIFK</sequence>
<evidence type="ECO:0000256" key="1">
    <source>
        <dbReference type="ARBA" id="ARBA00000900"/>
    </source>
</evidence>
<evidence type="ECO:0000256" key="6">
    <source>
        <dbReference type="ARBA" id="ARBA00022723"/>
    </source>
</evidence>
<proteinExistence type="inferred from homology"/>
<keyword evidence="6" id="KW-0479">Metal-binding</keyword>
<evidence type="ECO:0000259" key="11">
    <source>
        <dbReference type="PROSITE" id="PS51081"/>
    </source>
</evidence>
<keyword evidence="13" id="KW-1185">Reference proteome</keyword>
<dbReference type="GO" id="GO:0061630">
    <property type="term" value="F:ubiquitin protein ligase activity"/>
    <property type="evidence" value="ECO:0007669"/>
    <property type="project" value="UniProtKB-EC"/>
</dbReference>
<keyword evidence="9" id="KW-0862">Zinc</keyword>
<comment type="caution">
    <text evidence="12">The sequence shown here is derived from an EMBL/GenBank/DDBJ whole genome shotgun (WGS) entry which is preliminary data.</text>
</comment>
<evidence type="ECO:0000256" key="3">
    <source>
        <dbReference type="ARBA" id="ARBA00009119"/>
    </source>
</evidence>
<comment type="similarity">
    <text evidence="3">Belongs to the SINA (Seven in absentia) family.</text>
</comment>
<keyword evidence="7 10" id="KW-0863">Zinc-finger</keyword>
<dbReference type="InterPro" id="IPR013010">
    <property type="entry name" value="Znf_SIAH"/>
</dbReference>
<dbReference type="PANTHER" id="PTHR45877:SF2">
    <property type="entry name" value="E3 UBIQUITIN-PROTEIN LIGASE SINA-RELATED"/>
    <property type="match status" value="1"/>
</dbReference>
<evidence type="ECO:0000256" key="7">
    <source>
        <dbReference type="ARBA" id="ARBA00022771"/>
    </source>
</evidence>
<organism evidence="12 13">
    <name type="scientific">Zophobas morio</name>
    <dbReference type="NCBI Taxonomy" id="2755281"/>
    <lineage>
        <taxon>Eukaryota</taxon>
        <taxon>Metazoa</taxon>
        <taxon>Ecdysozoa</taxon>
        <taxon>Arthropoda</taxon>
        <taxon>Hexapoda</taxon>
        <taxon>Insecta</taxon>
        <taxon>Pterygota</taxon>
        <taxon>Neoptera</taxon>
        <taxon>Endopterygota</taxon>
        <taxon>Coleoptera</taxon>
        <taxon>Polyphaga</taxon>
        <taxon>Cucujiformia</taxon>
        <taxon>Tenebrionidae</taxon>
        <taxon>Zophobas</taxon>
    </lineage>
</organism>
<evidence type="ECO:0000256" key="5">
    <source>
        <dbReference type="ARBA" id="ARBA00022679"/>
    </source>
</evidence>
<dbReference type="Proteomes" id="UP001168821">
    <property type="component" value="Unassembled WGS sequence"/>
</dbReference>
<dbReference type="SUPFAM" id="SSF49599">
    <property type="entry name" value="TRAF domain-like"/>
    <property type="match status" value="2"/>
</dbReference>
<name>A0AA38M5Q8_9CUCU</name>
<gene>
    <name evidence="12" type="ORF">Zmor_022206</name>
</gene>
<feature type="domain" description="SIAH-type" evidence="11">
    <location>
        <begin position="61"/>
        <end position="122"/>
    </location>
</feature>
<dbReference type="PANTHER" id="PTHR45877">
    <property type="entry name" value="E3 UBIQUITIN-PROTEIN LIGASE SIAH2"/>
    <property type="match status" value="1"/>
</dbReference>